<keyword evidence="4" id="KW-1185">Reference proteome</keyword>
<dbReference type="EMBL" id="CANHGI010000001">
    <property type="protein sequence ID" value="CAI5438598.1"/>
    <property type="molecule type" value="Genomic_DNA"/>
</dbReference>
<keyword evidence="2" id="KW-0812">Transmembrane</keyword>
<evidence type="ECO:0000313" key="3">
    <source>
        <dbReference type="EMBL" id="CAI5438598.1"/>
    </source>
</evidence>
<feature type="compositionally biased region" description="Basic residues" evidence="1">
    <location>
        <begin position="307"/>
        <end position="324"/>
    </location>
</feature>
<feature type="transmembrane region" description="Helical" evidence="2">
    <location>
        <begin position="646"/>
        <end position="667"/>
    </location>
</feature>
<evidence type="ECO:0000256" key="1">
    <source>
        <dbReference type="SAM" id="MobiDB-lite"/>
    </source>
</evidence>
<name>A0A9P1I5J9_9PELO</name>
<evidence type="ECO:0000256" key="2">
    <source>
        <dbReference type="SAM" id="Phobius"/>
    </source>
</evidence>
<keyword evidence="2" id="KW-0472">Membrane</keyword>
<sequence>MDDSHLPTTPICPKQQIIDINAGTILRRENSRKDNLYYGCPIAIVLVLIIFIKCALLSVWVLREYDTFDFRCTAWDSDTSSLLFRTKRWSLFTGNTDPRNFSPKQKSKKKTINEVITIDNSNRKPYYGSMKLNDTNVEIPKIDPKLDFGPLPPTLRRNVIQERNEEDESEFEEKLEDDELPLSTMVTLTNTQLIPLKGVGTVKMKTIRNRVEKVGSDEEEFMEIDISDSPRIYVSKIKSRHGGEEDTETPTDFNILDDLKKKPKKTKGKGLKKMKKKMMEEAKNKNETLVLDTVEDIKNNSKDEKKKRLKNKKKNKERHHKKHNHTTEQFEMETTKNPRHLVSGASLTNEVTPRPEHKSSWIDGVVDPNDPKFSNQGEIRGYTMQKATKIPTTTPNSFDSEEKIRISERTRKMWEMDEVKFTTFMAPKTTQITKLDSEKNLEEKPEFVEEKIEKVVTYEEPTTTKTLTSEVYQISIPIENKPKTSYQPQSIYEVKTTTKKLPAVFIGTTSDTSNNIEEINDADTKTIHIGDSSSYPKLWMNQGTTTTTERPYDPQHFENELNKLKDSTICMARMAFDVWCLFMLFSAVPFVTGICVPRWSLFVLHIVFDFLFLVIGFVSSLTIAIMSTIMYFLIDEMSSDALFEFLLVSFVTDIILIIYSLLIVISYRCCSRLVENFIKDSTNSTYSSLPEQV</sequence>
<comment type="caution">
    <text evidence="3">The sequence shown here is derived from an EMBL/GenBank/DDBJ whole genome shotgun (WGS) entry which is preliminary data.</text>
</comment>
<accession>A0A9P1I5J9</accession>
<reference evidence="3" key="1">
    <citation type="submission" date="2022-11" db="EMBL/GenBank/DDBJ databases">
        <authorList>
            <person name="Kikuchi T."/>
        </authorList>
    </citation>
    <scope>NUCLEOTIDE SEQUENCE</scope>
    <source>
        <strain evidence="3">PS1010</strain>
    </source>
</reference>
<dbReference type="Proteomes" id="UP001152747">
    <property type="component" value="Unassembled WGS sequence"/>
</dbReference>
<dbReference type="AlphaFoldDB" id="A0A9P1I5J9"/>
<protein>
    <submittedName>
        <fullName evidence="3">Uncharacterized protein</fullName>
    </submittedName>
</protein>
<feature type="compositionally biased region" description="Basic and acidic residues" evidence="1">
    <location>
        <begin position="325"/>
        <end position="335"/>
    </location>
</feature>
<evidence type="ECO:0000313" key="4">
    <source>
        <dbReference type="Proteomes" id="UP001152747"/>
    </source>
</evidence>
<feature type="transmembrane region" description="Helical" evidence="2">
    <location>
        <begin position="608"/>
        <end position="634"/>
    </location>
</feature>
<dbReference type="OrthoDB" id="5859334at2759"/>
<feature type="region of interest" description="Disordered" evidence="1">
    <location>
        <begin position="349"/>
        <end position="377"/>
    </location>
</feature>
<gene>
    <name evidence="3" type="ORF">CAMP_LOCUS1235</name>
</gene>
<proteinExistence type="predicted"/>
<organism evidence="3 4">
    <name type="scientific">Caenorhabditis angaria</name>
    <dbReference type="NCBI Taxonomy" id="860376"/>
    <lineage>
        <taxon>Eukaryota</taxon>
        <taxon>Metazoa</taxon>
        <taxon>Ecdysozoa</taxon>
        <taxon>Nematoda</taxon>
        <taxon>Chromadorea</taxon>
        <taxon>Rhabditida</taxon>
        <taxon>Rhabditina</taxon>
        <taxon>Rhabditomorpha</taxon>
        <taxon>Rhabditoidea</taxon>
        <taxon>Rhabditidae</taxon>
        <taxon>Peloderinae</taxon>
        <taxon>Caenorhabditis</taxon>
    </lineage>
</organism>
<feature type="transmembrane region" description="Helical" evidence="2">
    <location>
        <begin position="574"/>
        <end position="596"/>
    </location>
</feature>
<feature type="transmembrane region" description="Helical" evidence="2">
    <location>
        <begin position="36"/>
        <end position="62"/>
    </location>
</feature>
<feature type="region of interest" description="Disordered" evidence="1">
    <location>
        <begin position="299"/>
        <end position="335"/>
    </location>
</feature>
<keyword evidence="2" id="KW-1133">Transmembrane helix</keyword>